<organism evidence="1 2">
    <name type="scientific">Streptomyces graminofaciens</name>
    <dbReference type="NCBI Taxonomy" id="68212"/>
    <lineage>
        <taxon>Bacteria</taxon>
        <taxon>Bacillati</taxon>
        <taxon>Actinomycetota</taxon>
        <taxon>Actinomycetes</taxon>
        <taxon>Kitasatosporales</taxon>
        <taxon>Streptomycetaceae</taxon>
        <taxon>Streptomyces</taxon>
    </lineage>
</organism>
<dbReference type="EMBL" id="AP018448">
    <property type="protein sequence ID" value="BBC35082.1"/>
    <property type="molecule type" value="Genomic_DNA"/>
</dbReference>
<reference evidence="1 2" key="2">
    <citation type="journal article" date="2023" name="ChemBioChem">
        <title>Acyltransferase Domain Exchange between Two Independent Type I Polyketide Synthases in the Same Producer Strain of Macrolide Antibiotics.</title>
        <authorList>
            <person name="Kudo F."/>
            <person name="Kishikawa K."/>
            <person name="Tsuboi K."/>
            <person name="Kido T."/>
            <person name="Usui T."/>
            <person name="Hashimoto J."/>
            <person name="Shin-Ya K."/>
            <person name="Miyanaga A."/>
            <person name="Eguchi T."/>
        </authorList>
    </citation>
    <scope>NUCLEOTIDE SEQUENCE [LARGE SCALE GENOMIC DNA]</scope>
    <source>
        <strain evidence="1 2">A-8890</strain>
    </source>
</reference>
<proteinExistence type="predicted"/>
<sequence>MQLPRARLLSPWFPAGSGALVVRPIQTGVTMERPVLESLLAGDDEAPMKALATLRSGATYWVGDGAQERPSSVQRAMTTAVSDHGCSATIRLGAPPSPVSTIIPFAKAASIGAPIEEMGAHFVSFAYLSAVPPEL</sequence>
<protein>
    <submittedName>
        <fullName evidence="1">Uncharacterized protein</fullName>
    </submittedName>
</protein>
<gene>
    <name evidence="1" type="ORF">SGFS_063760</name>
</gene>
<keyword evidence="2" id="KW-1185">Reference proteome</keyword>
<reference evidence="1 2" key="1">
    <citation type="journal article" date="2010" name="ChemBioChem">
        <title>Cloning and characterization of the biosynthetic gene cluster of 16-membered macrolide antibiotic FD-891: involvement of a dual functional cytochrome P450 monooxygenase catalyzing epoxidation and hydroxylation.</title>
        <authorList>
            <person name="Kudo F."/>
            <person name="Motegi A."/>
            <person name="Mizoue K."/>
            <person name="Eguchi T."/>
        </authorList>
    </citation>
    <scope>NUCLEOTIDE SEQUENCE [LARGE SCALE GENOMIC DNA]</scope>
    <source>
        <strain evidence="1 2">A-8890</strain>
    </source>
</reference>
<dbReference type="Proteomes" id="UP001321542">
    <property type="component" value="Chromosome"/>
</dbReference>
<evidence type="ECO:0000313" key="1">
    <source>
        <dbReference type="EMBL" id="BBC35082.1"/>
    </source>
</evidence>
<name>A0ABN5VNP0_9ACTN</name>
<evidence type="ECO:0000313" key="2">
    <source>
        <dbReference type="Proteomes" id="UP001321542"/>
    </source>
</evidence>
<accession>A0ABN5VNP0</accession>